<keyword evidence="4" id="KW-1185">Reference proteome</keyword>
<dbReference type="AlphaFoldDB" id="A0AAD3CHV3"/>
<dbReference type="PANTHER" id="PTHR36774">
    <property type="entry name" value="INSULIN-INDUCED PROTEIN"/>
    <property type="match status" value="1"/>
</dbReference>
<comment type="caution">
    <text evidence="3">The sequence shown here is derived from an EMBL/GenBank/DDBJ whole genome shotgun (WGS) entry which is preliminary data.</text>
</comment>
<keyword evidence="1" id="KW-0472">Membrane</keyword>
<feature type="transmembrane region" description="Helical" evidence="1">
    <location>
        <begin position="146"/>
        <end position="167"/>
    </location>
</feature>
<organism evidence="3 4">
    <name type="scientific">Chaetoceros tenuissimus</name>
    <dbReference type="NCBI Taxonomy" id="426638"/>
    <lineage>
        <taxon>Eukaryota</taxon>
        <taxon>Sar</taxon>
        <taxon>Stramenopiles</taxon>
        <taxon>Ochrophyta</taxon>
        <taxon>Bacillariophyta</taxon>
        <taxon>Coscinodiscophyceae</taxon>
        <taxon>Chaetocerotophycidae</taxon>
        <taxon>Chaetocerotales</taxon>
        <taxon>Chaetocerotaceae</taxon>
        <taxon>Chaetoceros</taxon>
    </lineage>
</organism>
<name>A0AAD3CHV3_9STRA</name>
<reference evidence="3 4" key="1">
    <citation type="journal article" date="2021" name="Sci. Rep.">
        <title>The genome of the diatom Chaetoceros tenuissimus carries an ancient integrated fragment of an extant virus.</title>
        <authorList>
            <person name="Hongo Y."/>
            <person name="Kimura K."/>
            <person name="Takaki Y."/>
            <person name="Yoshida Y."/>
            <person name="Baba S."/>
            <person name="Kobayashi G."/>
            <person name="Nagasaki K."/>
            <person name="Hano T."/>
            <person name="Tomaru Y."/>
        </authorList>
    </citation>
    <scope>NUCLEOTIDE SEQUENCE [LARGE SCALE GENOMIC DNA]</scope>
    <source>
        <strain evidence="3 4">NIES-3715</strain>
    </source>
</reference>
<dbReference type="EMBL" id="BLLK01000022">
    <property type="protein sequence ID" value="GFH46136.1"/>
    <property type="molecule type" value="Genomic_DNA"/>
</dbReference>
<feature type="chain" id="PRO_5042100498" description="Derlin" evidence="2">
    <location>
        <begin position="20"/>
        <end position="349"/>
    </location>
</feature>
<evidence type="ECO:0000256" key="2">
    <source>
        <dbReference type="SAM" id="SignalP"/>
    </source>
</evidence>
<dbReference type="PANTHER" id="PTHR36774:SF1">
    <property type="entry name" value="INSULIN-INDUCED PROTEIN"/>
    <property type="match status" value="1"/>
</dbReference>
<evidence type="ECO:0008006" key="5">
    <source>
        <dbReference type="Google" id="ProtNLM"/>
    </source>
</evidence>
<evidence type="ECO:0000256" key="1">
    <source>
        <dbReference type="SAM" id="Phobius"/>
    </source>
</evidence>
<keyword evidence="1" id="KW-1133">Transmembrane helix</keyword>
<evidence type="ECO:0000313" key="4">
    <source>
        <dbReference type="Proteomes" id="UP001054902"/>
    </source>
</evidence>
<feature type="transmembrane region" description="Helical" evidence="1">
    <location>
        <begin position="203"/>
        <end position="224"/>
    </location>
</feature>
<dbReference type="Proteomes" id="UP001054902">
    <property type="component" value="Unassembled WGS sequence"/>
</dbReference>
<feature type="transmembrane region" description="Helical" evidence="1">
    <location>
        <begin position="244"/>
        <end position="261"/>
    </location>
</feature>
<feature type="transmembrane region" description="Helical" evidence="1">
    <location>
        <begin position="179"/>
        <end position="196"/>
    </location>
</feature>
<keyword evidence="1" id="KW-0812">Transmembrane</keyword>
<feature type="transmembrane region" description="Helical" evidence="1">
    <location>
        <begin position="114"/>
        <end position="134"/>
    </location>
</feature>
<protein>
    <recommendedName>
        <fullName evidence="5">Derlin</fullName>
    </recommendedName>
</protein>
<gene>
    <name evidence="3" type="ORF">CTEN210_02610</name>
</gene>
<accession>A0AAD3CHV3</accession>
<evidence type="ECO:0000313" key="3">
    <source>
        <dbReference type="EMBL" id="GFH46136.1"/>
    </source>
</evidence>
<keyword evidence="2" id="KW-0732">Signal</keyword>
<proteinExistence type="predicted"/>
<feature type="signal peptide" evidence="2">
    <location>
        <begin position="1"/>
        <end position="19"/>
    </location>
</feature>
<sequence>MKRFLAVIWIYATALQVDAFVSPQKYTQSSTRAALTTSSTKVNLVKEENKLSFDRITENPKQSLLFSLSSAASGAILGPFLDSYHSANGVLQYDSPFSLQLWSTSSIPALTTTWWVPELFGLAGFLIGWLYLLLDDYFQEDESSTPFGATGPIILLGISFFTSQYWLSGILYAYGVDRTTIFGIMSVLGFGGYAALDGTKSGLVTSILTAVGGPLIEVGLITFLQGTNGGYHYTDLGETGFFPLWIVPVYFLGGPANGNLARGTWKALGPKQEEKRQERAGCKTCGDTRAVPCPNCDGVGYYMTYGREVKCNCCKGRGLVICRDCFSFYKDEDPADIESIREFMSRLPD</sequence>